<accession>A0A1G6BVY5</accession>
<evidence type="ECO:0000259" key="10">
    <source>
        <dbReference type="Pfam" id="PF10502"/>
    </source>
</evidence>
<evidence type="ECO:0000256" key="2">
    <source>
        <dbReference type="ARBA" id="ARBA00004401"/>
    </source>
</evidence>
<dbReference type="GO" id="GO:0005886">
    <property type="term" value="C:plasma membrane"/>
    <property type="evidence" value="ECO:0007669"/>
    <property type="project" value="UniProtKB-SubCell"/>
</dbReference>
<evidence type="ECO:0000256" key="6">
    <source>
        <dbReference type="ARBA" id="ARBA00022801"/>
    </source>
</evidence>
<evidence type="ECO:0000256" key="7">
    <source>
        <dbReference type="PIRSR" id="PIRSR600223-1"/>
    </source>
</evidence>
<dbReference type="GO" id="GO:0009003">
    <property type="term" value="F:signal peptidase activity"/>
    <property type="evidence" value="ECO:0007669"/>
    <property type="project" value="UniProtKB-EC"/>
</dbReference>
<evidence type="ECO:0000256" key="5">
    <source>
        <dbReference type="ARBA" id="ARBA00022670"/>
    </source>
</evidence>
<evidence type="ECO:0000313" key="12">
    <source>
        <dbReference type="Proteomes" id="UP000182508"/>
    </source>
</evidence>
<protein>
    <recommendedName>
        <fullName evidence="4 8">Signal peptidase I</fullName>
        <ecNumber evidence="4 8">3.4.21.89</ecNumber>
    </recommendedName>
</protein>
<evidence type="ECO:0000256" key="9">
    <source>
        <dbReference type="RuleBase" id="RU362042"/>
    </source>
</evidence>
<feature type="domain" description="Peptidase S26" evidence="10">
    <location>
        <begin position="6"/>
        <end position="188"/>
    </location>
</feature>
<dbReference type="InterPro" id="IPR019533">
    <property type="entry name" value="Peptidase_S26"/>
</dbReference>
<dbReference type="AlphaFoldDB" id="A0A1G6BVY5"/>
<sequence>MKQFLREWGLFILFMLVFGLSRLFVWQPVKVDGHSMDPTLANNERLIVLKTTSIDRFDIVVARETENGQTKDIVKRVIGMPGDKVTYKDDALYINDKLVQEAYLSAYQKAFKADKLQSTYSYNTLFQQLAQTSQAFTTDALGNTEFTVEVPEGEYYLLGDDRIVSKDSREVGTFKKSAIIGEVKLRFWPLSSFGSVE</sequence>
<dbReference type="InterPro" id="IPR036286">
    <property type="entry name" value="LexA/Signal_pep-like_sf"/>
</dbReference>
<dbReference type="CDD" id="cd06530">
    <property type="entry name" value="S26_SPase_I"/>
    <property type="match status" value="1"/>
</dbReference>
<evidence type="ECO:0000313" key="11">
    <source>
        <dbReference type="EMBL" id="SDB24786.1"/>
    </source>
</evidence>
<dbReference type="SUPFAM" id="SSF51306">
    <property type="entry name" value="LexA/Signal peptidase"/>
    <property type="match status" value="1"/>
</dbReference>
<dbReference type="Gene3D" id="2.10.109.10">
    <property type="entry name" value="Umud Fragment, subunit A"/>
    <property type="match status" value="1"/>
</dbReference>
<comment type="subcellular location">
    <subcellularLocation>
        <location evidence="2">Cell membrane</location>
        <topology evidence="2">Single-pass type II membrane protein</topology>
    </subcellularLocation>
    <subcellularLocation>
        <location evidence="9">Membrane</location>
        <topology evidence="9">Single-pass type II membrane protein</topology>
    </subcellularLocation>
</comment>
<feature type="active site" evidence="7">
    <location>
        <position position="35"/>
    </location>
</feature>
<evidence type="ECO:0000256" key="3">
    <source>
        <dbReference type="ARBA" id="ARBA00009370"/>
    </source>
</evidence>
<proteinExistence type="inferred from homology"/>
<dbReference type="PROSITE" id="PS00760">
    <property type="entry name" value="SPASE_I_2"/>
    <property type="match status" value="1"/>
</dbReference>
<dbReference type="Proteomes" id="UP000182508">
    <property type="component" value="Unassembled WGS sequence"/>
</dbReference>
<dbReference type="PANTHER" id="PTHR43390">
    <property type="entry name" value="SIGNAL PEPTIDASE I"/>
    <property type="match status" value="1"/>
</dbReference>
<dbReference type="PRINTS" id="PR00727">
    <property type="entry name" value="LEADERPTASE"/>
</dbReference>
<dbReference type="GO" id="GO:0006465">
    <property type="term" value="P:signal peptide processing"/>
    <property type="evidence" value="ECO:0007669"/>
    <property type="project" value="InterPro"/>
</dbReference>
<dbReference type="InterPro" id="IPR000223">
    <property type="entry name" value="Pept_S26A_signal_pept_1"/>
</dbReference>
<evidence type="ECO:0000256" key="8">
    <source>
        <dbReference type="RuleBase" id="RU003993"/>
    </source>
</evidence>
<organism evidence="11 12">
    <name type="scientific">Streptococcus henryi</name>
    <dbReference type="NCBI Taxonomy" id="439219"/>
    <lineage>
        <taxon>Bacteria</taxon>
        <taxon>Bacillati</taxon>
        <taxon>Bacillota</taxon>
        <taxon>Bacilli</taxon>
        <taxon>Lactobacillales</taxon>
        <taxon>Streptococcaceae</taxon>
        <taxon>Streptococcus</taxon>
    </lineage>
</organism>
<name>A0A1G6BVY5_9STRE</name>
<dbReference type="InterPro" id="IPR019757">
    <property type="entry name" value="Pept_S26A_signal_pept_1_Lys-AS"/>
</dbReference>
<keyword evidence="5 8" id="KW-0645">Protease</keyword>
<dbReference type="Pfam" id="PF10502">
    <property type="entry name" value="Peptidase_S26"/>
    <property type="match status" value="1"/>
</dbReference>
<comment type="catalytic activity">
    <reaction evidence="1 8">
        <text>Cleavage of hydrophobic, N-terminal signal or leader sequences from secreted and periplasmic proteins.</text>
        <dbReference type="EC" id="3.4.21.89"/>
    </reaction>
</comment>
<dbReference type="RefSeq" id="WP_018164883.1">
    <property type="nucleotide sequence ID" value="NZ_FMXP01000015.1"/>
</dbReference>
<keyword evidence="6 8" id="KW-0378">Hydrolase</keyword>
<feature type="active site" evidence="7">
    <location>
        <position position="75"/>
    </location>
</feature>
<evidence type="ECO:0000256" key="4">
    <source>
        <dbReference type="ARBA" id="ARBA00013208"/>
    </source>
</evidence>
<dbReference type="EC" id="3.4.21.89" evidence="4 8"/>
<gene>
    <name evidence="11" type="ORF">SAMN02910293_01234</name>
</gene>
<keyword evidence="12" id="KW-1185">Reference proteome</keyword>
<dbReference type="GO" id="GO:0004252">
    <property type="term" value="F:serine-type endopeptidase activity"/>
    <property type="evidence" value="ECO:0007669"/>
    <property type="project" value="InterPro"/>
</dbReference>
<evidence type="ECO:0000256" key="1">
    <source>
        <dbReference type="ARBA" id="ARBA00000677"/>
    </source>
</evidence>
<comment type="similarity">
    <text evidence="3 9">Belongs to the peptidase S26 family.</text>
</comment>
<dbReference type="PROSITE" id="PS00501">
    <property type="entry name" value="SPASE_I_1"/>
    <property type="match status" value="1"/>
</dbReference>
<reference evidence="11 12" key="1">
    <citation type="submission" date="2016-10" db="EMBL/GenBank/DDBJ databases">
        <authorList>
            <person name="de Groot N.N."/>
        </authorList>
    </citation>
    <scope>NUCLEOTIDE SEQUENCE [LARGE SCALE GENOMIC DNA]</scope>
    <source>
        <strain evidence="11 12">A-4</strain>
    </source>
</reference>
<dbReference type="NCBIfam" id="TIGR02227">
    <property type="entry name" value="sigpep_I_bact"/>
    <property type="match status" value="1"/>
</dbReference>
<dbReference type="PANTHER" id="PTHR43390:SF1">
    <property type="entry name" value="CHLOROPLAST PROCESSING PEPTIDASE"/>
    <property type="match status" value="1"/>
</dbReference>
<dbReference type="EMBL" id="FMXP01000015">
    <property type="protein sequence ID" value="SDB24786.1"/>
    <property type="molecule type" value="Genomic_DNA"/>
</dbReference>
<dbReference type="STRING" id="439219.SAMN02910293_01234"/>
<dbReference type="InterPro" id="IPR019756">
    <property type="entry name" value="Pept_S26A_signal_pept_1_Ser-AS"/>
</dbReference>
<dbReference type="eggNOG" id="COG0681">
    <property type="taxonomic scope" value="Bacteria"/>
</dbReference>